<gene>
    <name evidence="2" type="ORF">ATF69_0217</name>
</gene>
<organism evidence="2 3">
    <name type="scientific">Acidovorax delafieldii</name>
    <name type="common">Pseudomonas delafieldii</name>
    <dbReference type="NCBI Taxonomy" id="47920"/>
    <lineage>
        <taxon>Bacteria</taxon>
        <taxon>Pseudomonadati</taxon>
        <taxon>Pseudomonadota</taxon>
        <taxon>Betaproteobacteria</taxon>
        <taxon>Burkholderiales</taxon>
        <taxon>Comamonadaceae</taxon>
        <taxon>Acidovorax</taxon>
    </lineage>
</organism>
<protein>
    <submittedName>
        <fullName evidence="2">Sulfonate transport system substrate-binding protein</fullName>
    </submittedName>
</protein>
<dbReference type="Gene3D" id="3.40.190.10">
    <property type="entry name" value="Periplasmic binding protein-like II"/>
    <property type="match status" value="2"/>
</dbReference>
<reference evidence="2 3" key="1">
    <citation type="journal article" date="2015" name="Stand. Genomic Sci.">
        <title>Genomic Encyclopedia of Bacterial and Archaeal Type Strains, Phase III: the genomes of soil and plant-associated and newly described type strains.</title>
        <authorList>
            <person name="Whitman W.B."/>
            <person name="Woyke T."/>
            <person name="Klenk H.P."/>
            <person name="Zhou Y."/>
            <person name="Lilburn T.G."/>
            <person name="Beck B.J."/>
            <person name="De Vos P."/>
            <person name="Vandamme P."/>
            <person name="Eisen J.A."/>
            <person name="Garrity G."/>
            <person name="Hugenholtz P."/>
            <person name="Kyrpides N.C."/>
        </authorList>
    </citation>
    <scope>NUCLEOTIDE SEQUENCE [LARGE SCALE GENOMIC DNA]</scope>
    <source>
        <strain evidence="2 3">DSM 64</strain>
    </source>
</reference>
<evidence type="ECO:0000313" key="2">
    <source>
        <dbReference type="EMBL" id="TWG40928.1"/>
    </source>
</evidence>
<dbReference type="PANTHER" id="PTHR30024">
    <property type="entry name" value="ALIPHATIC SULFONATES-BINDING PROTEIN-RELATED"/>
    <property type="match status" value="1"/>
</dbReference>
<dbReference type="PANTHER" id="PTHR30024:SF21">
    <property type="entry name" value="ABC TRANSPORTER SUBSTRATE-BINDING PROTEIN"/>
    <property type="match status" value="1"/>
</dbReference>
<evidence type="ECO:0000313" key="3">
    <source>
        <dbReference type="Proteomes" id="UP000321485"/>
    </source>
</evidence>
<dbReference type="SUPFAM" id="SSF53850">
    <property type="entry name" value="Periplasmic binding protein-like II"/>
    <property type="match status" value="1"/>
</dbReference>
<name>A0A561XXU3_ACIDE</name>
<evidence type="ECO:0000259" key="1">
    <source>
        <dbReference type="Pfam" id="PF09084"/>
    </source>
</evidence>
<dbReference type="EMBL" id="VJWE01000002">
    <property type="protein sequence ID" value="TWG40928.1"/>
    <property type="molecule type" value="Genomic_DNA"/>
</dbReference>
<dbReference type="AlphaFoldDB" id="A0A561XXU3"/>
<comment type="caution">
    <text evidence="2">The sequence shown here is derived from an EMBL/GenBank/DDBJ whole genome shotgun (WGS) entry which is preliminary data.</text>
</comment>
<accession>A0A561XXU3</accession>
<dbReference type="InterPro" id="IPR015168">
    <property type="entry name" value="SsuA/THI5"/>
</dbReference>
<feature type="domain" description="SsuA/THI5-like" evidence="1">
    <location>
        <begin position="159"/>
        <end position="342"/>
    </location>
</feature>
<sequence length="452" mass="49314">MKENSHTIGTARSARINEAVRICIVGKLRLALARVGLPSANLDICFWSLAPAQGLPRVIGDVCSTLRTHTGTTTGKTTGTKGQQMKKTQWKTALWAAAKTASAAVALGLWAGSAAAQAQDPLKVIRIGIATGGVGSDPVRHGGTSAALAYTDGGLEEEFKKDGVKVQWTFFKGAGPAVNEALVNKQLDFAWQGDLPSIVHRASDVKTKIILGSGVRGGLYLAVPPDSNIRRLEDLKGRKVAVFKGTNLHLAAVRALADKGLSERDVKLLNLDLPSAEAALISKDIDAAFGYVGFFKLRDQGLAKVVWSAAEDSYKYTRQTALLVTDDFAARHPKAVERVVKTVVLYAHKYSDENRRAELFAQWGKAEYAEKVWREDFIGQPLRVRLSPLLDPFLVARYKDAADEAHKLKLIRKKPEIDSWFDRRYLNAALKELKLESYWPVYGANGDLVAAP</sequence>
<proteinExistence type="predicted"/>
<dbReference type="Pfam" id="PF09084">
    <property type="entry name" value="NMT1"/>
    <property type="match status" value="1"/>
</dbReference>
<dbReference type="Proteomes" id="UP000321485">
    <property type="component" value="Unassembled WGS sequence"/>
</dbReference>